<reference evidence="1" key="1">
    <citation type="journal article" date="2023" name="Genome Biol. Evol.">
        <title>First Whole Genome Sequence and Flow Cytometry Genome Size Data for the Lichen-Forming Fungus Ramalina farinacea (Ascomycota).</title>
        <authorList>
            <person name="Llewellyn T."/>
            <person name="Mian S."/>
            <person name="Hill R."/>
            <person name="Leitch I.J."/>
            <person name="Gaya E."/>
        </authorList>
    </citation>
    <scope>NUCLEOTIDE SEQUENCE</scope>
    <source>
        <strain evidence="1">LIQ254RAFAR</strain>
    </source>
</reference>
<dbReference type="InterPro" id="IPR043047">
    <property type="entry name" value="Hri1_N_sf"/>
</dbReference>
<keyword evidence="2" id="KW-1185">Reference proteome</keyword>
<dbReference type="AlphaFoldDB" id="A0AA43QIP5"/>
<proteinExistence type="predicted"/>
<name>A0AA43QIP5_9LECA</name>
<evidence type="ECO:0000313" key="1">
    <source>
        <dbReference type="EMBL" id="MDI1486064.1"/>
    </source>
</evidence>
<dbReference type="Proteomes" id="UP001161017">
    <property type="component" value="Unassembled WGS sequence"/>
</dbReference>
<sequence>MEDVQWAFAGKSHVTNEKKNESGDTVSWHSIWHHYVDTKSDEPESDEGDMTLQEDGSVLEEGFNIIENGAKQHYEELWVDPPVEPLGTKGNRHSFVVRADDENKKCIGLVIKIGTYCQGILKTANGFTIERWQRIAPPDGEDVWVPSATHPSVIVKKSNWVQKYRLGDAGLPCKMICDRTDGKMGSKFRLDQGDGINWRLVEEYYY</sequence>
<dbReference type="InterPro" id="IPR031818">
    <property type="entry name" value="Hri1"/>
</dbReference>
<comment type="caution">
    <text evidence="1">The sequence shown here is derived from an EMBL/GenBank/DDBJ whole genome shotgun (WGS) entry which is preliminary data.</text>
</comment>
<organism evidence="1 2">
    <name type="scientific">Ramalina farinacea</name>
    <dbReference type="NCBI Taxonomy" id="258253"/>
    <lineage>
        <taxon>Eukaryota</taxon>
        <taxon>Fungi</taxon>
        <taxon>Dikarya</taxon>
        <taxon>Ascomycota</taxon>
        <taxon>Pezizomycotina</taxon>
        <taxon>Lecanoromycetes</taxon>
        <taxon>OSLEUM clade</taxon>
        <taxon>Lecanoromycetidae</taxon>
        <taxon>Lecanorales</taxon>
        <taxon>Lecanorineae</taxon>
        <taxon>Ramalinaceae</taxon>
        <taxon>Ramalina</taxon>
    </lineage>
</organism>
<accession>A0AA43QIP5</accession>
<gene>
    <name evidence="1" type="ORF">OHK93_004254</name>
</gene>
<protein>
    <submittedName>
        <fullName evidence="1">Uncharacterized protein</fullName>
    </submittedName>
</protein>
<evidence type="ECO:0000313" key="2">
    <source>
        <dbReference type="Proteomes" id="UP001161017"/>
    </source>
</evidence>
<dbReference type="Gene3D" id="2.40.128.320">
    <property type="entry name" value="Protein HRI1, N-terminal domain"/>
    <property type="match status" value="1"/>
</dbReference>
<dbReference type="Pfam" id="PF16815">
    <property type="entry name" value="HRI1"/>
    <property type="match status" value="1"/>
</dbReference>
<dbReference type="EMBL" id="JAPUFD010000002">
    <property type="protein sequence ID" value="MDI1486064.1"/>
    <property type="molecule type" value="Genomic_DNA"/>
</dbReference>